<evidence type="ECO:0000313" key="3">
    <source>
        <dbReference type="Proteomes" id="UP001168575"/>
    </source>
</evidence>
<reference evidence="2" key="1">
    <citation type="submission" date="2023-07" db="EMBL/GenBank/DDBJ databases">
        <title>Between Cages and Wild: Unraveling the Impact of Captivity on Animal Microbiomes and Antimicrobial Resistance.</title>
        <authorList>
            <person name="Schmartz G.P."/>
            <person name="Rehner J."/>
            <person name="Schuff M.J."/>
            <person name="Becker S.L."/>
            <person name="Kravczyk M."/>
            <person name="Gurevich A."/>
            <person name="Francke R."/>
            <person name="Mueller R."/>
            <person name="Keller V."/>
            <person name="Keller A."/>
        </authorList>
    </citation>
    <scope>NUCLEOTIDE SEQUENCE</scope>
    <source>
        <strain evidence="2">S12M_St_49</strain>
    </source>
</reference>
<dbReference type="EMBL" id="JAUMVS010000342">
    <property type="protein sequence ID" value="MDO4842859.1"/>
    <property type="molecule type" value="Genomic_DNA"/>
</dbReference>
<feature type="domain" description="SprT-like" evidence="1">
    <location>
        <begin position="9"/>
        <end position="97"/>
    </location>
</feature>
<evidence type="ECO:0000313" key="2">
    <source>
        <dbReference type="EMBL" id="MDO4842859.1"/>
    </source>
</evidence>
<dbReference type="Pfam" id="PF10263">
    <property type="entry name" value="SprT-like"/>
    <property type="match status" value="1"/>
</dbReference>
<dbReference type="InterPro" id="IPR006640">
    <property type="entry name" value="SprT-like_domain"/>
</dbReference>
<name>A0AA43RJB2_9ACTN</name>
<protein>
    <submittedName>
        <fullName evidence="2">SprT-like domain-containing protein</fullName>
    </submittedName>
</protein>
<dbReference type="Proteomes" id="UP001168575">
    <property type="component" value="Unassembled WGS sequence"/>
</dbReference>
<sequence length="177" mass="20513">MDTPEEVLQYAATCAEAADLANWHFELTNRYTSRLGTCQPRGLRIVFSRRFVEQCLPWPSPYLRELILHELAHALAYIFYRAGGHGRPWRRMCAALGLPNARATISLPPDLRCAVSPRMPPRYVLCHDESGEVYRLYRRIPHGLASTLHYRYIKGRKEETLHHRVLRPYTPENAADE</sequence>
<keyword evidence="3" id="KW-1185">Reference proteome</keyword>
<proteinExistence type="predicted"/>
<accession>A0AA43RJB2</accession>
<organism evidence="2 3">
    <name type="scientific">Phoenicibacter congonensis</name>
    <dbReference type="NCBI Taxonomy" id="1944646"/>
    <lineage>
        <taxon>Bacteria</taxon>
        <taxon>Bacillati</taxon>
        <taxon>Actinomycetota</taxon>
        <taxon>Coriobacteriia</taxon>
        <taxon>Eggerthellales</taxon>
        <taxon>Eggerthellaceae</taxon>
        <taxon>Phoenicibacter</taxon>
    </lineage>
</organism>
<gene>
    <name evidence="2" type="ORF">Q3982_09310</name>
</gene>
<evidence type="ECO:0000259" key="1">
    <source>
        <dbReference type="Pfam" id="PF10263"/>
    </source>
</evidence>
<dbReference type="GO" id="GO:0006950">
    <property type="term" value="P:response to stress"/>
    <property type="evidence" value="ECO:0007669"/>
    <property type="project" value="UniProtKB-ARBA"/>
</dbReference>
<dbReference type="AlphaFoldDB" id="A0AA43RJB2"/>
<comment type="caution">
    <text evidence="2">The sequence shown here is derived from an EMBL/GenBank/DDBJ whole genome shotgun (WGS) entry which is preliminary data.</text>
</comment>